<feature type="compositionally biased region" description="Low complexity" evidence="1">
    <location>
        <begin position="147"/>
        <end position="157"/>
    </location>
</feature>
<evidence type="ECO:0000256" key="1">
    <source>
        <dbReference type="SAM" id="MobiDB-lite"/>
    </source>
</evidence>
<dbReference type="FunFam" id="1.10.8.270:FF:000026">
    <property type="entry name" value="TBC (Tre-2/Bub2/Cdc16) domain family"/>
    <property type="match status" value="1"/>
</dbReference>
<accession>A0A015IPM8</accession>
<dbReference type="Gene3D" id="1.10.472.80">
    <property type="entry name" value="Ypt/Rab-GAP domain of gyp1p, domain 3"/>
    <property type="match status" value="1"/>
</dbReference>
<evidence type="ECO:0000313" key="4">
    <source>
        <dbReference type="Proteomes" id="UP000022910"/>
    </source>
</evidence>
<dbReference type="GO" id="GO:0031267">
    <property type="term" value="F:small GTPase binding"/>
    <property type="evidence" value="ECO:0007669"/>
    <property type="project" value="TreeGrafter"/>
</dbReference>
<proteinExistence type="predicted"/>
<dbReference type="AlphaFoldDB" id="A0A015IPM8"/>
<dbReference type="InterPro" id="IPR004001">
    <property type="entry name" value="Actin_CS"/>
</dbReference>
<feature type="compositionally biased region" description="Polar residues" evidence="1">
    <location>
        <begin position="171"/>
        <end position="202"/>
    </location>
</feature>
<dbReference type="Gene3D" id="1.10.10.750">
    <property type="entry name" value="Ypt/Rab-GAP domain of gyp1p, domain 1"/>
    <property type="match status" value="1"/>
</dbReference>
<feature type="domain" description="Rab-GAP TBC" evidence="2">
    <location>
        <begin position="278"/>
        <end position="495"/>
    </location>
</feature>
<dbReference type="Pfam" id="PF00566">
    <property type="entry name" value="RabGAP-TBC"/>
    <property type="match status" value="1"/>
</dbReference>
<dbReference type="PANTHER" id="PTHR47219">
    <property type="entry name" value="RAB GTPASE-ACTIVATING PROTEIN 1-LIKE"/>
    <property type="match status" value="1"/>
</dbReference>
<dbReference type="GO" id="GO:0005096">
    <property type="term" value="F:GTPase activator activity"/>
    <property type="evidence" value="ECO:0007669"/>
    <property type="project" value="TreeGrafter"/>
</dbReference>
<dbReference type="EMBL" id="JEMT01027803">
    <property type="protein sequence ID" value="EXX56195.1"/>
    <property type="molecule type" value="Genomic_DNA"/>
</dbReference>
<dbReference type="InterPro" id="IPR050302">
    <property type="entry name" value="Rab_GAP_TBC_domain"/>
</dbReference>
<evidence type="ECO:0000259" key="2">
    <source>
        <dbReference type="PROSITE" id="PS50086"/>
    </source>
</evidence>
<dbReference type="Proteomes" id="UP000022910">
    <property type="component" value="Unassembled WGS sequence"/>
</dbReference>
<reference evidence="3 4" key="1">
    <citation type="submission" date="2014-02" db="EMBL/GenBank/DDBJ databases">
        <title>Single nucleus genome sequencing reveals high similarity among nuclei of an endomycorrhizal fungus.</title>
        <authorList>
            <person name="Lin K."/>
            <person name="Geurts R."/>
            <person name="Zhang Z."/>
            <person name="Limpens E."/>
            <person name="Saunders D.G."/>
            <person name="Mu D."/>
            <person name="Pang E."/>
            <person name="Cao H."/>
            <person name="Cha H."/>
            <person name="Lin T."/>
            <person name="Zhou Q."/>
            <person name="Shang Y."/>
            <person name="Li Y."/>
            <person name="Ivanov S."/>
            <person name="Sharma T."/>
            <person name="Velzen R.V."/>
            <person name="Ruijter N.D."/>
            <person name="Aanen D.K."/>
            <person name="Win J."/>
            <person name="Kamoun S."/>
            <person name="Bisseling T."/>
            <person name="Huang S."/>
        </authorList>
    </citation>
    <scope>NUCLEOTIDE SEQUENCE [LARGE SCALE GENOMIC DNA]</scope>
    <source>
        <strain evidence="3">DAOM 197198w</strain>
        <strain evidence="4">DAOM197198w</strain>
    </source>
</reference>
<dbReference type="SUPFAM" id="SSF47923">
    <property type="entry name" value="Ypt/Rab-GAP domain of gyp1p"/>
    <property type="match status" value="2"/>
</dbReference>
<protein>
    <submittedName>
        <fullName evidence="3">Msb4p</fullName>
    </submittedName>
</protein>
<feature type="region of interest" description="Disordered" evidence="1">
    <location>
        <begin position="43"/>
        <end position="63"/>
    </location>
</feature>
<feature type="region of interest" description="Disordered" evidence="1">
    <location>
        <begin position="120"/>
        <end position="202"/>
    </location>
</feature>
<feature type="compositionally biased region" description="Polar residues" evidence="1">
    <location>
        <begin position="51"/>
        <end position="61"/>
    </location>
</feature>
<dbReference type="SMR" id="A0A015IPM8"/>
<dbReference type="SMART" id="SM00164">
    <property type="entry name" value="TBC"/>
    <property type="match status" value="1"/>
</dbReference>
<dbReference type="PROSITE" id="PS50086">
    <property type="entry name" value="TBC_RABGAP"/>
    <property type="match status" value="1"/>
</dbReference>
<organism evidence="3 4">
    <name type="scientific">Rhizophagus irregularis (strain DAOM 197198w)</name>
    <name type="common">Glomus intraradices</name>
    <dbReference type="NCBI Taxonomy" id="1432141"/>
    <lineage>
        <taxon>Eukaryota</taxon>
        <taxon>Fungi</taxon>
        <taxon>Fungi incertae sedis</taxon>
        <taxon>Mucoromycota</taxon>
        <taxon>Glomeromycotina</taxon>
        <taxon>Glomeromycetes</taxon>
        <taxon>Glomerales</taxon>
        <taxon>Glomeraceae</taxon>
        <taxon>Rhizophagus</taxon>
    </lineage>
</organism>
<dbReference type="Gene3D" id="1.10.8.270">
    <property type="entry name" value="putative rabgap domain of human tbc1 domain family member 14 like domains"/>
    <property type="match status" value="1"/>
</dbReference>
<keyword evidence="4" id="KW-1185">Reference proteome</keyword>
<name>A0A015IPM8_RHIIW</name>
<dbReference type="OrthoDB" id="294251at2759"/>
<dbReference type="STRING" id="1432141.A0A015IPM8"/>
<dbReference type="PANTHER" id="PTHR47219:SF20">
    <property type="entry name" value="TBC1 DOMAIN FAMILY MEMBER 2B"/>
    <property type="match status" value="1"/>
</dbReference>
<sequence>MLAETSSPRDSYYSSLFDEYSSRGEERTYNGSTWSHAANAVKKRPSLNLHPRTNSISSLKRQPSFDCPSPAFSNLVSSNYSSPLSSLFNYKTASGSFSPPPPSPGYVFTHFSSYNNVENRESLTSNKTEERSNSLTVPLDTKRSSSENRTSSPSGSSVLEDYNDYNDYHTRPSSTSSFEDAPNSVSNSLEVTPTKSQDSTLSQQILDEHIQQQQDSDRDQYGFRRSFQWITKKEYNEFESSYIQVLHRRKQKWDAAIAENGGVIPDRCSKMKRYVRKGIPPSLRGEAWFHFSGAEAKMRDHMDFYQQLLIKAQDPRYENEYVEVIERDLHRTFPENIKFKSTVVSEDGSTFISTDNVPIIQSLRRVLIAFSLYSPNIGYCQSLNYLVGILLLFMEEEKAFWMLVTIIHDYLPENMYDVTMEGANVDQAVLMILIMEKMPQIWNRLSGGFGWDVDKLDGNMPTITLVTSHWFLTLFINILPIETLLRVWDCLFYEGNKVLFRVALAIIKLNEDKILAIDDPMEIFQLVQNMPKCLLDCHKLIDVCFRRRKGVSDISQKDIDRHRELIRERRKKRVGSMLFKHNN</sequence>
<gene>
    <name evidence="3" type="ORF">RirG_218430</name>
</gene>
<dbReference type="InterPro" id="IPR000195">
    <property type="entry name" value="Rab-GAP-TBC_dom"/>
</dbReference>
<dbReference type="PROSITE" id="PS00432">
    <property type="entry name" value="ACTINS_2"/>
    <property type="match status" value="1"/>
</dbReference>
<evidence type="ECO:0000313" key="3">
    <source>
        <dbReference type="EMBL" id="EXX56195.1"/>
    </source>
</evidence>
<dbReference type="EMBL" id="JEMT01027803">
    <property type="protein sequence ID" value="EXX56191.1"/>
    <property type="molecule type" value="Genomic_DNA"/>
</dbReference>
<comment type="caution">
    <text evidence="3">The sequence shown here is derived from an EMBL/GenBank/DDBJ whole genome shotgun (WGS) entry which is preliminary data.</text>
</comment>
<dbReference type="InterPro" id="IPR035969">
    <property type="entry name" value="Rab-GAP_TBC_sf"/>
</dbReference>